<dbReference type="RefSeq" id="XP_017979855.1">
    <property type="nucleotide sequence ID" value="XM_018124366.1"/>
</dbReference>
<dbReference type="InterPro" id="IPR006564">
    <property type="entry name" value="Znf_PMZ"/>
</dbReference>
<evidence type="ECO:0000256" key="4">
    <source>
        <dbReference type="PROSITE-ProRule" id="PRU00325"/>
    </source>
</evidence>
<feature type="compositionally biased region" description="Basic and acidic residues" evidence="5">
    <location>
        <begin position="54"/>
        <end position="65"/>
    </location>
</feature>
<evidence type="ECO:0000256" key="1">
    <source>
        <dbReference type="ARBA" id="ARBA00022723"/>
    </source>
</evidence>
<evidence type="ECO:0000313" key="8">
    <source>
        <dbReference type="RefSeq" id="XP_017979855.1"/>
    </source>
</evidence>
<evidence type="ECO:0000259" key="6">
    <source>
        <dbReference type="PROSITE" id="PS50966"/>
    </source>
</evidence>
<dbReference type="Gramene" id="Tc07v2_t012970.1">
    <property type="protein sequence ID" value="Tc07v2_p012970.1"/>
    <property type="gene ID" value="Tc07v2_g012970"/>
</dbReference>
<dbReference type="InterPro" id="IPR018289">
    <property type="entry name" value="MULE_transposase_dom"/>
</dbReference>
<accession>A0AB32WME3</accession>
<dbReference type="AlphaFoldDB" id="A0AB32WME3"/>
<dbReference type="PROSITE" id="PS50966">
    <property type="entry name" value="ZF_SWIM"/>
    <property type="match status" value="1"/>
</dbReference>
<feature type="compositionally biased region" description="Basic and acidic residues" evidence="5">
    <location>
        <begin position="33"/>
        <end position="47"/>
    </location>
</feature>
<keyword evidence="3" id="KW-0862">Zinc</keyword>
<sequence>MAFSNENVTLEDNIATLEADTVTLENITASDERNKDWFPTSEDRFDDNSDDGPDEWHDESSDEDRLYDSDIPICNNVEGETEPVGGVDGCYTFTVAIDATHLKGRFKGILFVAVCKDVNECVCPIAFGIGHVEDENSWMWFLSKLRDAVGCLENTMFIFDQHLNIKKVIQNAYPEAHHGLCEYHLKKNFKNKFKRDDVSMIFTLARDCYKVFDFNRHINQLKQIHVRVHADLMRIGPKRWARACSPARRYQMMTSNIVERVNSCLKHARQMSITVLIEFIRDMFQRWFHDRYEEAVKVTTPLSPWVARQLSKWFNDAHRFVVKLINQVEFKVKDKKMDGLVNLSTKTCSCCEFQIDLLPCSHAIVAIRSEYLYFLFEP</sequence>
<evidence type="ECO:0000256" key="3">
    <source>
        <dbReference type="ARBA" id="ARBA00022833"/>
    </source>
</evidence>
<dbReference type="Proteomes" id="UP000694886">
    <property type="component" value="Chromosome 7"/>
</dbReference>
<dbReference type="SMART" id="SM00575">
    <property type="entry name" value="ZnF_PMZ"/>
    <property type="match status" value="1"/>
</dbReference>
<dbReference type="KEGG" id="tcc:108662786"/>
<keyword evidence="2 4" id="KW-0863">Zinc-finger</keyword>
<feature type="region of interest" description="Disordered" evidence="5">
    <location>
        <begin position="33"/>
        <end position="65"/>
    </location>
</feature>
<keyword evidence="1" id="KW-0479">Metal-binding</keyword>
<gene>
    <name evidence="8" type="primary">LOC108662786</name>
</gene>
<dbReference type="InterPro" id="IPR007527">
    <property type="entry name" value="Znf_SWIM"/>
</dbReference>
<reference evidence="8" key="2">
    <citation type="submission" date="2025-08" db="UniProtKB">
        <authorList>
            <consortium name="RefSeq"/>
        </authorList>
    </citation>
    <scope>IDENTIFICATION</scope>
</reference>
<evidence type="ECO:0000313" key="7">
    <source>
        <dbReference type="Proteomes" id="UP000694886"/>
    </source>
</evidence>
<name>A0AB32WME3_THECC</name>
<organism evidence="7 8">
    <name type="scientific">Theobroma cacao</name>
    <name type="common">Cacao</name>
    <name type="synonym">Cocoa</name>
    <dbReference type="NCBI Taxonomy" id="3641"/>
    <lineage>
        <taxon>Eukaryota</taxon>
        <taxon>Viridiplantae</taxon>
        <taxon>Streptophyta</taxon>
        <taxon>Embryophyta</taxon>
        <taxon>Tracheophyta</taxon>
        <taxon>Spermatophyta</taxon>
        <taxon>Magnoliopsida</taxon>
        <taxon>eudicotyledons</taxon>
        <taxon>Gunneridae</taxon>
        <taxon>Pentapetalae</taxon>
        <taxon>rosids</taxon>
        <taxon>malvids</taxon>
        <taxon>Malvales</taxon>
        <taxon>Malvaceae</taxon>
        <taxon>Byttnerioideae</taxon>
        <taxon>Theobroma</taxon>
    </lineage>
</organism>
<proteinExistence type="predicted"/>
<dbReference type="PANTHER" id="PTHR31973:SF195">
    <property type="entry name" value="MUDR FAMILY TRANSPOSASE"/>
    <property type="match status" value="1"/>
</dbReference>
<dbReference type="Pfam" id="PF10551">
    <property type="entry name" value="MULE"/>
    <property type="match status" value="1"/>
</dbReference>
<reference evidence="7" key="1">
    <citation type="journal article" date="1997" name="Nucleic Acids Res.">
        <title>tRNAscan-SE: a program for improved detection of transfer RNA genes in genomic sequence.</title>
        <authorList>
            <person name="Lowe T.M."/>
            <person name="Eddy S.R."/>
        </authorList>
    </citation>
    <scope>NUCLEOTIDE SEQUENCE [LARGE SCALE GENOMIC DNA]</scope>
    <source>
        <strain evidence="7">r\B97-61/B2</strain>
    </source>
</reference>
<evidence type="ECO:0000256" key="2">
    <source>
        <dbReference type="ARBA" id="ARBA00022771"/>
    </source>
</evidence>
<dbReference type="GO" id="GO:0008270">
    <property type="term" value="F:zinc ion binding"/>
    <property type="evidence" value="ECO:0007669"/>
    <property type="project" value="UniProtKB-KW"/>
</dbReference>
<protein>
    <submittedName>
        <fullName evidence="8">Uncharacterized protein LOC108662786</fullName>
    </submittedName>
</protein>
<dbReference type="Pfam" id="PF04434">
    <property type="entry name" value="SWIM"/>
    <property type="match status" value="1"/>
</dbReference>
<dbReference type="PANTHER" id="PTHR31973">
    <property type="entry name" value="POLYPROTEIN, PUTATIVE-RELATED"/>
    <property type="match status" value="1"/>
</dbReference>
<feature type="domain" description="SWIM-type" evidence="6">
    <location>
        <begin position="330"/>
        <end position="371"/>
    </location>
</feature>
<dbReference type="GeneID" id="108662786"/>
<evidence type="ECO:0000256" key="5">
    <source>
        <dbReference type="SAM" id="MobiDB-lite"/>
    </source>
</evidence>